<dbReference type="EMBL" id="JAPVEA010000009">
    <property type="protein sequence ID" value="KAJ5433367.1"/>
    <property type="molecule type" value="Genomic_DNA"/>
</dbReference>
<evidence type="ECO:0000313" key="3">
    <source>
        <dbReference type="Proteomes" id="UP001213681"/>
    </source>
</evidence>
<dbReference type="Proteomes" id="UP001213681">
    <property type="component" value="Unassembled WGS sequence"/>
</dbReference>
<gene>
    <name evidence="2" type="ORF">N7458_012523</name>
</gene>
<sequence>MAPPDRPRGSLPPQQQNCMYSEPVEPRESLQHHQTQPDSGLPSLPQTHPSWTDLTGPDHAGSGQTKQDFSRRQQSSQMNNTQSTIPGQAALQQPLPIPLEAQQPQPQPQQMRSQNGAQPALPAEAVLVPHTIGQVGSHVFPIANGQYQIRVISYMEVLIPMVPCPAQPPSQ</sequence>
<reference evidence="2" key="1">
    <citation type="submission" date="2022-12" db="EMBL/GenBank/DDBJ databases">
        <authorList>
            <person name="Petersen C."/>
        </authorList>
    </citation>
    <scope>NUCLEOTIDE SEQUENCE</scope>
    <source>
        <strain evidence="2">IBT 16125</strain>
    </source>
</reference>
<reference evidence="2" key="2">
    <citation type="journal article" date="2023" name="IMA Fungus">
        <title>Comparative genomic study of the Penicillium genus elucidates a diverse pangenome and 15 lateral gene transfer events.</title>
        <authorList>
            <person name="Petersen C."/>
            <person name="Sorensen T."/>
            <person name="Nielsen M.R."/>
            <person name="Sondergaard T.E."/>
            <person name="Sorensen J.L."/>
            <person name="Fitzpatrick D.A."/>
            <person name="Frisvad J.C."/>
            <person name="Nielsen K.L."/>
        </authorList>
    </citation>
    <scope>NUCLEOTIDE SEQUENCE</scope>
    <source>
        <strain evidence="2">IBT 16125</strain>
    </source>
</reference>
<name>A0AAD6FXX2_9EURO</name>
<dbReference type="RefSeq" id="XP_056760658.1">
    <property type="nucleotide sequence ID" value="XM_056915904.1"/>
</dbReference>
<evidence type="ECO:0000256" key="1">
    <source>
        <dbReference type="SAM" id="MobiDB-lite"/>
    </source>
</evidence>
<dbReference type="GeneID" id="81606147"/>
<protein>
    <submittedName>
        <fullName evidence="2">Uncharacterized protein</fullName>
    </submittedName>
</protein>
<feature type="region of interest" description="Disordered" evidence="1">
    <location>
        <begin position="1"/>
        <end position="119"/>
    </location>
</feature>
<keyword evidence="3" id="KW-1185">Reference proteome</keyword>
<feature type="compositionally biased region" description="Polar residues" evidence="1">
    <location>
        <begin position="32"/>
        <end position="53"/>
    </location>
</feature>
<comment type="caution">
    <text evidence="2">The sequence shown here is derived from an EMBL/GenBank/DDBJ whole genome shotgun (WGS) entry which is preliminary data.</text>
</comment>
<organism evidence="2 3">
    <name type="scientific">Penicillium daleae</name>
    <dbReference type="NCBI Taxonomy" id="63821"/>
    <lineage>
        <taxon>Eukaryota</taxon>
        <taxon>Fungi</taxon>
        <taxon>Dikarya</taxon>
        <taxon>Ascomycota</taxon>
        <taxon>Pezizomycotina</taxon>
        <taxon>Eurotiomycetes</taxon>
        <taxon>Eurotiomycetidae</taxon>
        <taxon>Eurotiales</taxon>
        <taxon>Aspergillaceae</taxon>
        <taxon>Penicillium</taxon>
    </lineage>
</organism>
<feature type="compositionally biased region" description="Low complexity" evidence="1">
    <location>
        <begin position="72"/>
        <end position="110"/>
    </location>
</feature>
<accession>A0AAD6FXX2</accession>
<evidence type="ECO:0000313" key="2">
    <source>
        <dbReference type="EMBL" id="KAJ5433367.1"/>
    </source>
</evidence>
<dbReference type="AlphaFoldDB" id="A0AAD6FXX2"/>
<proteinExistence type="predicted"/>